<evidence type="ECO:0000259" key="1">
    <source>
        <dbReference type="PROSITE" id="PS51707"/>
    </source>
</evidence>
<name>A0ABZ0CIR5_9SPIR</name>
<dbReference type="PANTHER" id="PTHR21028:SF2">
    <property type="entry name" value="CYTH DOMAIN-CONTAINING PROTEIN"/>
    <property type="match status" value="1"/>
</dbReference>
<dbReference type="InterPro" id="IPR008173">
    <property type="entry name" value="Adenylyl_cyclase_CyaB"/>
</dbReference>
<dbReference type="SUPFAM" id="SSF55154">
    <property type="entry name" value="CYTH-like phosphatases"/>
    <property type="match status" value="1"/>
</dbReference>
<evidence type="ECO:0000313" key="2">
    <source>
        <dbReference type="EMBL" id="WNY64330.1"/>
    </source>
</evidence>
<dbReference type="Pfam" id="PF01928">
    <property type="entry name" value="CYTH"/>
    <property type="match status" value="1"/>
</dbReference>
<dbReference type="Proteomes" id="UP001305925">
    <property type="component" value="Chromosome"/>
</dbReference>
<feature type="domain" description="CYTH" evidence="1">
    <location>
        <begin position="1"/>
        <end position="176"/>
    </location>
</feature>
<proteinExistence type="predicted"/>
<dbReference type="EMBL" id="CP132449">
    <property type="protein sequence ID" value="WNY64330.1"/>
    <property type="molecule type" value="Genomic_DNA"/>
</dbReference>
<keyword evidence="3" id="KW-1185">Reference proteome</keyword>
<dbReference type="PANTHER" id="PTHR21028">
    <property type="entry name" value="SI:CH211-156B7.4"/>
    <property type="match status" value="1"/>
</dbReference>
<dbReference type="PROSITE" id="PS51707">
    <property type="entry name" value="CYTH"/>
    <property type="match status" value="1"/>
</dbReference>
<sequence>MFEIESKAFIPPKELKRIIKLANKKFKFIKEEIKTDIYYSNQKKIIRIRKLNTLEKIVTFKKKILDNNNNNNNNNIEINKEIEFKIDSINNFLILIKELKFKKLYKKIKKSLIYQANNLNIEINEIKNLGFFLEIEKIINNQNDIDLAKKEIDNIINQFGLKENLETRPYSELLSLANQSKK</sequence>
<evidence type="ECO:0000313" key="3">
    <source>
        <dbReference type="Proteomes" id="UP001305925"/>
    </source>
</evidence>
<organism evidence="2 3">
    <name type="scientific">Borreliella americana</name>
    <dbReference type="NCBI Taxonomy" id="478807"/>
    <lineage>
        <taxon>Bacteria</taxon>
        <taxon>Pseudomonadati</taxon>
        <taxon>Spirochaetota</taxon>
        <taxon>Spirochaetia</taxon>
        <taxon>Spirochaetales</taxon>
        <taxon>Borreliaceae</taxon>
        <taxon>Borreliella</taxon>
    </lineage>
</organism>
<dbReference type="InterPro" id="IPR023577">
    <property type="entry name" value="CYTH_domain"/>
</dbReference>
<dbReference type="SMART" id="SM01118">
    <property type="entry name" value="CYTH"/>
    <property type="match status" value="1"/>
</dbReference>
<dbReference type="InterPro" id="IPR033469">
    <property type="entry name" value="CYTH-like_dom_sf"/>
</dbReference>
<gene>
    <name evidence="2" type="primary">cyaB</name>
    <name evidence="2" type="ORF">QIA00_03640</name>
</gene>
<reference evidence="2" key="1">
    <citation type="submission" date="2023-07" db="EMBL/GenBank/DDBJ databases">
        <title>Genome sequencing of multiple Borrelia sensu lato isolates.</title>
        <authorList>
            <person name="Mongodin E.F."/>
            <person name="Rudenko N."/>
            <person name="Fraser C.M."/>
            <person name="Schutzer S."/>
            <person name="Luft B."/>
            <person name="Morgan R."/>
            <person name="Chastens S."/>
            <person name="Qiu W."/>
        </authorList>
    </citation>
    <scope>NUCLEOTIDE SEQUENCE [LARGE SCALE GENOMIC DNA]</scope>
    <source>
        <strain evidence="2">SCW30h</strain>
    </source>
</reference>
<protein>
    <submittedName>
        <fullName evidence="2">Class IV adenylate cyclase</fullName>
    </submittedName>
</protein>
<dbReference type="Gene3D" id="2.40.320.10">
    <property type="entry name" value="Hypothetical Protein Pfu-838710-001"/>
    <property type="match status" value="1"/>
</dbReference>
<accession>A0ABZ0CIR5</accession>
<dbReference type="RefSeq" id="WP_316257524.1">
    <property type="nucleotide sequence ID" value="NZ_CP132449.1"/>
</dbReference>
<dbReference type="NCBIfam" id="TIGR00318">
    <property type="entry name" value="cyaB"/>
    <property type="match status" value="1"/>
</dbReference>